<dbReference type="Proteomes" id="UP000320176">
    <property type="component" value="Unassembled WGS sequence"/>
</dbReference>
<reference evidence="2 3" key="1">
    <citation type="submission" date="2019-02" db="EMBL/GenBank/DDBJ databases">
        <title>Deep-cultivation of Planctomycetes and their phenomic and genomic characterization uncovers novel biology.</title>
        <authorList>
            <person name="Wiegand S."/>
            <person name="Jogler M."/>
            <person name="Boedeker C."/>
            <person name="Pinto D."/>
            <person name="Vollmers J."/>
            <person name="Rivas-Marin E."/>
            <person name="Kohn T."/>
            <person name="Peeters S.H."/>
            <person name="Heuer A."/>
            <person name="Rast P."/>
            <person name="Oberbeckmann S."/>
            <person name="Bunk B."/>
            <person name="Jeske O."/>
            <person name="Meyerdierks A."/>
            <person name="Storesund J.E."/>
            <person name="Kallscheuer N."/>
            <person name="Luecker S."/>
            <person name="Lage O.M."/>
            <person name="Pohl T."/>
            <person name="Merkel B.J."/>
            <person name="Hornburger P."/>
            <person name="Mueller R.-W."/>
            <person name="Bruemmer F."/>
            <person name="Labrenz M."/>
            <person name="Spormann A.M."/>
            <person name="Op Den Camp H."/>
            <person name="Overmann J."/>
            <person name="Amann R."/>
            <person name="Jetten M.S.M."/>
            <person name="Mascher T."/>
            <person name="Medema M.H."/>
            <person name="Devos D.P."/>
            <person name="Kaster A.-K."/>
            <person name="Ovreas L."/>
            <person name="Rohde M."/>
            <person name="Galperin M.Y."/>
            <person name="Jogler C."/>
        </authorList>
    </citation>
    <scope>NUCLEOTIDE SEQUENCE [LARGE SCALE GENOMIC DNA]</scope>
    <source>
        <strain evidence="2 3">Pla52n</strain>
    </source>
</reference>
<dbReference type="RefSeq" id="WP_146523805.1">
    <property type="nucleotide sequence ID" value="NZ_CP151726.1"/>
</dbReference>
<dbReference type="InterPro" id="IPR036513">
    <property type="entry name" value="STAS_dom_sf"/>
</dbReference>
<dbReference type="AlphaFoldDB" id="A0A5C5ZL04"/>
<dbReference type="InterPro" id="IPR002645">
    <property type="entry name" value="STAS_dom"/>
</dbReference>
<protein>
    <submittedName>
        <fullName evidence="2">STAS domain protein</fullName>
    </submittedName>
</protein>
<name>A0A5C5ZL04_9BACT</name>
<feature type="domain" description="STAS" evidence="1">
    <location>
        <begin position="30"/>
        <end position="121"/>
    </location>
</feature>
<dbReference type="PANTHER" id="PTHR33495:SF2">
    <property type="entry name" value="ANTI-SIGMA FACTOR ANTAGONIST TM_1081-RELATED"/>
    <property type="match status" value="1"/>
</dbReference>
<gene>
    <name evidence="2" type="ORF">Pla52n_69780</name>
</gene>
<dbReference type="Gene3D" id="3.30.750.24">
    <property type="entry name" value="STAS domain"/>
    <property type="match status" value="1"/>
</dbReference>
<evidence type="ECO:0000313" key="3">
    <source>
        <dbReference type="Proteomes" id="UP000320176"/>
    </source>
</evidence>
<dbReference type="EMBL" id="SJPN01000031">
    <property type="protein sequence ID" value="TWT87870.1"/>
    <property type="molecule type" value="Genomic_DNA"/>
</dbReference>
<keyword evidence="3" id="KW-1185">Reference proteome</keyword>
<comment type="caution">
    <text evidence="2">The sequence shown here is derived from an EMBL/GenBank/DDBJ whole genome shotgun (WGS) entry which is preliminary data.</text>
</comment>
<evidence type="ECO:0000313" key="2">
    <source>
        <dbReference type="EMBL" id="TWT87870.1"/>
    </source>
</evidence>
<evidence type="ECO:0000259" key="1">
    <source>
        <dbReference type="PROSITE" id="PS50801"/>
    </source>
</evidence>
<dbReference type="PANTHER" id="PTHR33495">
    <property type="entry name" value="ANTI-SIGMA FACTOR ANTAGONIST TM_1081-RELATED-RELATED"/>
    <property type="match status" value="1"/>
</dbReference>
<dbReference type="Pfam" id="PF01740">
    <property type="entry name" value="STAS"/>
    <property type="match status" value="1"/>
</dbReference>
<dbReference type="CDD" id="cd07043">
    <property type="entry name" value="STAS_anti-anti-sigma_factors"/>
    <property type="match status" value="1"/>
</dbReference>
<sequence length="121" mass="13648">MRDFNLLRVRYRDDAPVISFEISDFNRVPSAQHIGLEIEAAIEDCGGEHLILDLQHAAWLSSAALNQLIRLRRRARESGVALVLAGVQHTVRQIFVITRLDRQFSIDETAVEAKLTQAEAI</sequence>
<organism evidence="2 3">
    <name type="scientific">Stieleria varia</name>
    <dbReference type="NCBI Taxonomy" id="2528005"/>
    <lineage>
        <taxon>Bacteria</taxon>
        <taxon>Pseudomonadati</taxon>
        <taxon>Planctomycetota</taxon>
        <taxon>Planctomycetia</taxon>
        <taxon>Pirellulales</taxon>
        <taxon>Pirellulaceae</taxon>
        <taxon>Stieleria</taxon>
    </lineage>
</organism>
<dbReference type="OrthoDB" id="9794628at2"/>
<dbReference type="PROSITE" id="PS50801">
    <property type="entry name" value="STAS"/>
    <property type="match status" value="1"/>
</dbReference>
<dbReference type="GO" id="GO:0043856">
    <property type="term" value="F:anti-sigma factor antagonist activity"/>
    <property type="evidence" value="ECO:0007669"/>
    <property type="project" value="TreeGrafter"/>
</dbReference>
<accession>A0A5C5ZL04</accession>
<dbReference type="SUPFAM" id="SSF52091">
    <property type="entry name" value="SpoIIaa-like"/>
    <property type="match status" value="1"/>
</dbReference>
<proteinExistence type="predicted"/>